<protein>
    <submittedName>
        <fullName evidence="1">Uncharacterized protein</fullName>
    </submittedName>
</protein>
<evidence type="ECO:0000313" key="2">
    <source>
        <dbReference type="Proteomes" id="UP000294697"/>
    </source>
</evidence>
<comment type="caution">
    <text evidence="1">The sequence shown here is derived from an EMBL/GenBank/DDBJ whole genome shotgun (WGS) entry which is preliminary data.</text>
</comment>
<gene>
    <name evidence="1" type="ORF">C8C77_11742</name>
</gene>
<proteinExistence type="predicted"/>
<dbReference type="EMBL" id="SODA01000017">
    <property type="protein sequence ID" value="TDW02115.1"/>
    <property type="molecule type" value="Genomic_DNA"/>
</dbReference>
<reference evidence="1 2" key="1">
    <citation type="submission" date="2019-03" db="EMBL/GenBank/DDBJ databases">
        <title>Subsurface microbial communities from deep shales in Ohio and West Virginia, USA.</title>
        <authorList>
            <person name="Wrighton K."/>
        </authorList>
    </citation>
    <scope>NUCLEOTIDE SEQUENCE [LARGE SCALE GENOMIC DNA]</scope>
    <source>
        <strain evidence="1 2">MSL9.2</strain>
    </source>
</reference>
<dbReference type="SUPFAM" id="SSF51445">
    <property type="entry name" value="(Trans)glycosidases"/>
    <property type="match status" value="1"/>
</dbReference>
<dbReference type="Proteomes" id="UP000294697">
    <property type="component" value="Unassembled WGS sequence"/>
</dbReference>
<dbReference type="AlphaFoldDB" id="A0A4V3G4W1"/>
<organism evidence="1 2">
    <name type="scientific">Halanaerobium saccharolyticum</name>
    <dbReference type="NCBI Taxonomy" id="43595"/>
    <lineage>
        <taxon>Bacteria</taxon>
        <taxon>Bacillati</taxon>
        <taxon>Bacillota</taxon>
        <taxon>Clostridia</taxon>
        <taxon>Halanaerobiales</taxon>
        <taxon>Halanaerobiaceae</taxon>
        <taxon>Halanaerobium</taxon>
    </lineage>
</organism>
<dbReference type="InterPro" id="IPR017853">
    <property type="entry name" value="GH"/>
</dbReference>
<sequence length="154" mass="17686">MIKHIDPETELLAAALPDLEWNINLLKNCGDFLDWISIHEYWDMAPEENNLADYEQYMAYTKNILRDTIIDVWSDEIPGFKVVSKIGESVEVESIDLLATKWSDKKGVAVAAVNKDSNDINRNEVKIKGEKLEEYSNKLQIKLKPHSVNIIQLK</sequence>
<dbReference type="RefSeq" id="WP_181453823.1">
    <property type="nucleotide sequence ID" value="NZ_QLME01000016.1"/>
</dbReference>
<name>A0A4V3G4W1_9FIRM</name>
<dbReference type="Gene3D" id="3.20.20.80">
    <property type="entry name" value="Glycosidases"/>
    <property type="match status" value="1"/>
</dbReference>
<evidence type="ECO:0000313" key="1">
    <source>
        <dbReference type="EMBL" id="TDW02115.1"/>
    </source>
</evidence>
<accession>A0A4V3G4W1</accession>